<name>A0A543JRX9_9PSEU</name>
<evidence type="ECO:0000313" key="2">
    <source>
        <dbReference type="Proteomes" id="UP000316628"/>
    </source>
</evidence>
<evidence type="ECO:0000313" key="1">
    <source>
        <dbReference type="EMBL" id="TQM85537.1"/>
    </source>
</evidence>
<reference evidence="1 2" key="1">
    <citation type="submission" date="2019-06" db="EMBL/GenBank/DDBJ databases">
        <title>Sequencing the genomes of 1000 actinobacteria strains.</title>
        <authorList>
            <person name="Klenk H.-P."/>
        </authorList>
    </citation>
    <scope>NUCLEOTIDE SEQUENCE [LARGE SCALE GENOMIC DNA]</scope>
    <source>
        <strain evidence="1 2">DSM 45456</strain>
    </source>
</reference>
<protein>
    <submittedName>
        <fullName evidence="1">Uncharacterized protein</fullName>
    </submittedName>
</protein>
<comment type="caution">
    <text evidence="1">The sequence shown here is derived from an EMBL/GenBank/DDBJ whole genome shotgun (WGS) entry which is preliminary data.</text>
</comment>
<proteinExistence type="predicted"/>
<dbReference type="EMBL" id="VFPP01000001">
    <property type="protein sequence ID" value="TQM85537.1"/>
    <property type="molecule type" value="Genomic_DNA"/>
</dbReference>
<keyword evidence="2" id="KW-1185">Reference proteome</keyword>
<gene>
    <name evidence="1" type="ORF">FHX81_8028</name>
</gene>
<dbReference type="AlphaFoldDB" id="A0A543JRX9"/>
<dbReference type="RefSeq" id="WP_141983565.1">
    <property type="nucleotide sequence ID" value="NZ_VFPP01000001.1"/>
</dbReference>
<dbReference type="OrthoDB" id="3369278at2"/>
<accession>A0A543JRX9</accession>
<sequence>MNDVLRVEPLLFPVEFSAHRTRVFVNDLDVVATAYPADGYHGQPVAGAVPSWLLGPDGLAASPRPREVWLGGAGPADGLVVRVRLVGSEVVWDDWRMTDHHDSSARPVRRLGDFRFDAAAYASELARATARADRSWPARSVAEHLRAVLWRDGYSQDDGTWVHDYAAIRAPEDDPDVVVVGYRARDVGGTRAHLPGTYSITFPVDGTDPEDQARAIVHRLRHEDLKPLSTHQPRRPRR</sequence>
<dbReference type="Proteomes" id="UP000316628">
    <property type="component" value="Unassembled WGS sequence"/>
</dbReference>
<organism evidence="1 2">
    <name type="scientific">Saccharothrix saharensis</name>
    <dbReference type="NCBI Taxonomy" id="571190"/>
    <lineage>
        <taxon>Bacteria</taxon>
        <taxon>Bacillati</taxon>
        <taxon>Actinomycetota</taxon>
        <taxon>Actinomycetes</taxon>
        <taxon>Pseudonocardiales</taxon>
        <taxon>Pseudonocardiaceae</taxon>
        <taxon>Saccharothrix</taxon>
    </lineage>
</organism>